<proteinExistence type="predicted"/>
<evidence type="ECO:0000313" key="3">
    <source>
        <dbReference type="Proteomes" id="UP001501476"/>
    </source>
</evidence>
<gene>
    <name evidence="2" type="ORF">GCM10008964_09290</name>
</gene>
<name>A0ABP3D081_9GAMM</name>
<comment type="caution">
    <text evidence="2">The sequence shown here is derived from an EMBL/GenBank/DDBJ whole genome shotgun (WGS) entry which is preliminary data.</text>
</comment>
<evidence type="ECO:0008006" key="4">
    <source>
        <dbReference type="Google" id="ProtNLM"/>
    </source>
</evidence>
<organism evidence="2 3">
    <name type="scientific">Methylophaga marina</name>
    <dbReference type="NCBI Taxonomy" id="45495"/>
    <lineage>
        <taxon>Bacteria</taxon>
        <taxon>Pseudomonadati</taxon>
        <taxon>Pseudomonadota</taxon>
        <taxon>Gammaproteobacteria</taxon>
        <taxon>Thiotrichales</taxon>
        <taxon>Piscirickettsiaceae</taxon>
        <taxon>Methylophaga</taxon>
    </lineage>
</organism>
<dbReference type="RefSeq" id="WP_286305004.1">
    <property type="nucleotide sequence ID" value="NZ_AP027741.1"/>
</dbReference>
<keyword evidence="1" id="KW-0175">Coiled coil</keyword>
<reference evidence="3" key="1">
    <citation type="journal article" date="2019" name="Int. J. Syst. Evol. Microbiol.">
        <title>The Global Catalogue of Microorganisms (GCM) 10K type strain sequencing project: providing services to taxonomists for standard genome sequencing and annotation.</title>
        <authorList>
            <consortium name="The Broad Institute Genomics Platform"/>
            <consortium name="The Broad Institute Genome Sequencing Center for Infectious Disease"/>
            <person name="Wu L."/>
            <person name="Ma J."/>
        </authorList>
    </citation>
    <scope>NUCLEOTIDE SEQUENCE [LARGE SCALE GENOMIC DNA]</scope>
    <source>
        <strain evidence="3">JCM 6886</strain>
    </source>
</reference>
<accession>A0ABP3D081</accession>
<feature type="coiled-coil region" evidence="1">
    <location>
        <begin position="427"/>
        <end position="485"/>
    </location>
</feature>
<sequence>MFESLLKKPSGKGLLVLKTDCLGLHASIVTGNKQELSVTHSATSREVEPLAAMMDVITQLKNASGKNLPRDAVLLHINTIPSRVEMTQSADVSGDMNLAEMMRWEMDSVVADQSPLWDLGWILYQRHYINLAQYEQLLSLVITEKRLSVKHGGRSAMRVGEIAVREHFATQDQIAECLAIQEKLQLPDQRLLTQWRPLPDGGLDNEMLGEPASQAAYLCSAMPITQHLQWVNAFKKLSHQKGFAKLELKHVYSMAGSTLPLIDADDERVLITEFHPAYAFCAVVEHGVLQDIMMFKASSQPLDAEVIIESLNEHQFTQVDNWIVANIDGVDVEFIEVVESGINLRPQFLPKASPIKLSAQQNSKFSHLAELGCAAHMLGLAPLMVSPLPGMPPPEPIYKRKAFRISMAAAMVPVIVLGYEGVRQWQIQQLQSTLAAKEKQLDAYGDDKGVQASDVKKAEKNIAQYKSLEQELKSLNYKKELVQSVMIKRQNVIEKLLPTLAHSVNDGVIIDSLNETNWYQFTLTGRAVDQNSVDEFNRVLSINLQPLNLYILNSPSRLDGQDSYNYSGVYIFEFTIQQRASL</sequence>
<dbReference type="Proteomes" id="UP001501476">
    <property type="component" value="Unassembled WGS sequence"/>
</dbReference>
<dbReference type="EMBL" id="BAAADG010000003">
    <property type="protein sequence ID" value="GAA0219823.1"/>
    <property type="molecule type" value="Genomic_DNA"/>
</dbReference>
<protein>
    <recommendedName>
        <fullName evidence="4">Pilus assembly protein PilM</fullName>
    </recommendedName>
</protein>
<keyword evidence="3" id="KW-1185">Reference proteome</keyword>
<evidence type="ECO:0000256" key="1">
    <source>
        <dbReference type="SAM" id="Coils"/>
    </source>
</evidence>
<evidence type="ECO:0000313" key="2">
    <source>
        <dbReference type="EMBL" id="GAA0219823.1"/>
    </source>
</evidence>